<accession>A0A392RSG2</accession>
<feature type="non-terminal residue" evidence="1">
    <location>
        <position position="1"/>
    </location>
</feature>
<comment type="caution">
    <text evidence="1">The sequence shown here is derived from an EMBL/GenBank/DDBJ whole genome shotgun (WGS) entry which is preliminary data.</text>
</comment>
<protein>
    <submittedName>
        <fullName evidence="1">Uncharacterized protein</fullName>
    </submittedName>
</protein>
<dbReference type="AlphaFoldDB" id="A0A392RSG2"/>
<evidence type="ECO:0000313" key="2">
    <source>
        <dbReference type="Proteomes" id="UP000265520"/>
    </source>
</evidence>
<dbReference type="EMBL" id="LXQA010264116">
    <property type="protein sequence ID" value="MCI39142.1"/>
    <property type="molecule type" value="Genomic_DNA"/>
</dbReference>
<proteinExistence type="predicted"/>
<dbReference type="Proteomes" id="UP000265520">
    <property type="component" value="Unassembled WGS sequence"/>
</dbReference>
<keyword evidence="2" id="KW-1185">Reference proteome</keyword>
<evidence type="ECO:0000313" key="1">
    <source>
        <dbReference type="EMBL" id="MCI39142.1"/>
    </source>
</evidence>
<name>A0A392RSG2_9FABA</name>
<reference evidence="1 2" key="1">
    <citation type="journal article" date="2018" name="Front. Plant Sci.">
        <title>Red Clover (Trifolium pratense) and Zigzag Clover (T. medium) - A Picture of Genomic Similarities and Differences.</title>
        <authorList>
            <person name="Dluhosova J."/>
            <person name="Istvanek J."/>
            <person name="Nedelnik J."/>
            <person name="Repkova J."/>
        </authorList>
    </citation>
    <scope>NUCLEOTIDE SEQUENCE [LARGE SCALE GENOMIC DNA]</scope>
    <source>
        <strain evidence="2">cv. 10/8</strain>
        <tissue evidence="1">Leaf</tissue>
    </source>
</reference>
<organism evidence="1 2">
    <name type="scientific">Trifolium medium</name>
    <dbReference type="NCBI Taxonomy" id="97028"/>
    <lineage>
        <taxon>Eukaryota</taxon>
        <taxon>Viridiplantae</taxon>
        <taxon>Streptophyta</taxon>
        <taxon>Embryophyta</taxon>
        <taxon>Tracheophyta</taxon>
        <taxon>Spermatophyta</taxon>
        <taxon>Magnoliopsida</taxon>
        <taxon>eudicotyledons</taxon>
        <taxon>Gunneridae</taxon>
        <taxon>Pentapetalae</taxon>
        <taxon>rosids</taxon>
        <taxon>fabids</taxon>
        <taxon>Fabales</taxon>
        <taxon>Fabaceae</taxon>
        <taxon>Papilionoideae</taxon>
        <taxon>50 kb inversion clade</taxon>
        <taxon>NPAAA clade</taxon>
        <taxon>Hologalegina</taxon>
        <taxon>IRL clade</taxon>
        <taxon>Trifolieae</taxon>
        <taxon>Trifolium</taxon>
    </lineage>
</organism>
<sequence length="18" mass="1776">LHLPSLIGAAYSSSTGCV</sequence>